<evidence type="ECO:0000313" key="16">
    <source>
        <dbReference type="EMBL" id="NDV30136.1"/>
    </source>
</evidence>
<keyword evidence="8" id="KW-0443">Lipid metabolism</keyword>
<dbReference type="GO" id="GO:0033540">
    <property type="term" value="P:fatty acid beta-oxidation using acyl-CoA oxidase"/>
    <property type="evidence" value="ECO:0007669"/>
    <property type="project" value="TreeGrafter"/>
</dbReference>
<dbReference type="GO" id="GO:0071949">
    <property type="term" value="F:FAD binding"/>
    <property type="evidence" value="ECO:0007669"/>
    <property type="project" value="InterPro"/>
</dbReference>
<feature type="binding site" evidence="12">
    <location>
        <position position="154"/>
    </location>
    <ligand>
        <name>FAD</name>
        <dbReference type="ChEBI" id="CHEBI:57692"/>
    </ligand>
</feature>
<comment type="similarity">
    <text evidence="3 10">Belongs to the acyl-CoA oxidase family.</text>
</comment>
<evidence type="ECO:0000256" key="12">
    <source>
        <dbReference type="PIRSR" id="PIRSR000168-2"/>
    </source>
</evidence>
<dbReference type="PANTHER" id="PTHR10909:SF382">
    <property type="entry name" value="ACYL-COENZYME A OXIDASE"/>
    <property type="match status" value="1"/>
</dbReference>
<feature type="domain" description="Acyl-CoA oxidase/dehydrogenase middle" evidence="14">
    <location>
        <begin position="150"/>
        <end position="259"/>
    </location>
</feature>
<dbReference type="AlphaFoldDB" id="A0A6B2KZJ1"/>
<organism evidence="16">
    <name type="scientific">Arcella intermedia</name>
    <dbReference type="NCBI Taxonomy" id="1963864"/>
    <lineage>
        <taxon>Eukaryota</taxon>
        <taxon>Amoebozoa</taxon>
        <taxon>Tubulinea</taxon>
        <taxon>Elardia</taxon>
        <taxon>Arcellinida</taxon>
        <taxon>Sphaerothecina</taxon>
        <taxon>Arcellidae</taxon>
        <taxon>Arcella</taxon>
    </lineage>
</organism>
<name>A0A6B2KZJ1_9EUKA</name>
<dbReference type="InterPro" id="IPR006091">
    <property type="entry name" value="Acyl-CoA_Oxase/DH_mid-dom"/>
</dbReference>
<dbReference type="InterPro" id="IPR012258">
    <property type="entry name" value="Acyl-CoA_oxidase"/>
</dbReference>
<comment type="cofactor">
    <cofactor evidence="1">
        <name>FAD</name>
        <dbReference type="ChEBI" id="CHEBI:57692"/>
    </cofactor>
</comment>
<dbReference type="GO" id="GO:0055088">
    <property type="term" value="P:lipid homeostasis"/>
    <property type="evidence" value="ECO:0007669"/>
    <property type="project" value="TreeGrafter"/>
</dbReference>
<evidence type="ECO:0000256" key="4">
    <source>
        <dbReference type="ARBA" id="ARBA00022630"/>
    </source>
</evidence>
<dbReference type="SUPFAM" id="SSF47203">
    <property type="entry name" value="Acyl-CoA dehydrogenase C-terminal domain-like"/>
    <property type="match status" value="2"/>
</dbReference>
<feature type="domain" description="Acyl-CoA oxidase C-alpha1" evidence="15">
    <location>
        <begin position="297"/>
        <end position="454"/>
    </location>
</feature>
<evidence type="ECO:0000256" key="9">
    <source>
        <dbReference type="ARBA" id="ARBA00023140"/>
    </source>
</evidence>
<dbReference type="GO" id="GO:0005504">
    <property type="term" value="F:fatty acid binding"/>
    <property type="evidence" value="ECO:0007669"/>
    <property type="project" value="TreeGrafter"/>
</dbReference>
<dbReference type="InterPro" id="IPR046373">
    <property type="entry name" value="Acyl-CoA_Oxase/DH_mid-dom_sf"/>
</dbReference>
<dbReference type="Gene3D" id="1.20.140.10">
    <property type="entry name" value="Butyryl-CoA Dehydrogenase, subunit A, domain 3"/>
    <property type="match status" value="2"/>
</dbReference>
<evidence type="ECO:0000256" key="11">
    <source>
        <dbReference type="PIRSR" id="PIRSR000168-1"/>
    </source>
</evidence>
<dbReference type="FunFam" id="1.20.140.10:FF:000007">
    <property type="entry name" value="Acyl-coenzyme A oxidase"/>
    <property type="match status" value="1"/>
</dbReference>
<keyword evidence="7" id="KW-0560">Oxidoreductase</keyword>
<dbReference type="GO" id="GO:0005777">
    <property type="term" value="C:peroxisome"/>
    <property type="evidence" value="ECO:0007669"/>
    <property type="project" value="UniProtKB-SubCell"/>
</dbReference>
<dbReference type="EMBL" id="GIBP01001167">
    <property type="protein sequence ID" value="NDV30136.1"/>
    <property type="molecule type" value="Transcribed_RNA"/>
</dbReference>
<feature type="active site" description="Proton acceptor" evidence="11">
    <location>
        <position position="439"/>
    </location>
</feature>
<evidence type="ECO:0000259" key="14">
    <source>
        <dbReference type="Pfam" id="PF02770"/>
    </source>
</evidence>
<evidence type="ECO:0000256" key="8">
    <source>
        <dbReference type="ARBA" id="ARBA00023098"/>
    </source>
</evidence>
<protein>
    <recommendedName>
        <fullName evidence="10">Acyl-coenzyme A oxidase</fullName>
    </recommendedName>
</protein>
<dbReference type="PIRSF" id="PIRSF000168">
    <property type="entry name" value="Acyl-CoA_oxidase"/>
    <property type="match status" value="1"/>
</dbReference>
<dbReference type="FunFam" id="2.40.110.10:FF:000005">
    <property type="entry name" value="Acyl-coenzyme A oxidase"/>
    <property type="match status" value="1"/>
</dbReference>
<evidence type="ECO:0000256" key="10">
    <source>
        <dbReference type="PIRNR" id="PIRNR000168"/>
    </source>
</evidence>
<dbReference type="InterPro" id="IPR009100">
    <property type="entry name" value="AcylCoA_DH/oxidase_NM_dom_sf"/>
</dbReference>
<proteinExistence type="inferred from homology"/>
<feature type="domain" description="Acyl-CoA oxidase C-terminal" evidence="13">
    <location>
        <begin position="484"/>
        <end position="622"/>
    </location>
</feature>
<evidence type="ECO:0000259" key="13">
    <source>
        <dbReference type="Pfam" id="PF01756"/>
    </source>
</evidence>
<evidence type="ECO:0000256" key="2">
    <source>
        <dbReference type="ARBA" id="ARBA00004275"/>
    </source>
</evidence>
<dbReference type="Pfam" id="PF01756">
    <property type="entry name" value="ACOX"/>
    <property type="match status" value="1"/>
</dbReference>
<evidence type="ECO:0000256" key="1">
    <source>
        <dbReference type="ARBA" id="ARBA00001974"/>
    </source>
</evidence>
<evidence type="ECO:0000259" key="15">
    <source>
        <dbReference type="Pfam" id="PF22924"/>
    </source>
</evidence>
<keyword evidence="6" id="KW-0276">Fatty acid metabolism</keyword>
<keyword evidence="9" id="KW-0576">Peroxisome</keyword>
<evidence type="ECO:0000256" key="6">
    <source>
        <dbReference type="ARBA" id="ARBA00022832"/>
    </source>
</evidence>
<sequence>MQNVLQHLQGSMDESIIGNVTSSNATFDIQKMRDLLWNDHIEMRKAFYDFIKEDDLFIFKHNVPLDMERELAFQKLKKVCRAGFLSVKDFRTDPMKIFAAHELLGTVDYSATTKMTVQFNLFGGTVLKFGTERHHGKFLDEIDQCTSVGCFALTELGYGNNAVEMETTATFDPNTDEFVINSPTTLSHKYWITNSAVDAQWAVVFARLIINGTDEGVHGFLTRLRDTAHKPCPGVVIEDMGHKLGCNGVDNGKLQFHNVRVPRANLLNAVSDVNEKGQFISQLKTKRNRFIALADQLLSGRICIASMTLAAAKASQLVAVRYASGRLCVGPSGKSDTPILDYQLQQRAIFPLVADSYAITFGLNHVKQVYADCTVGSKKSDEIALKWLVILCCVIKPIATWHSENSTTVCRERCGGQGFLSANKFGLAIAGSHAGMTAEGDNSVLMQKVSKELLDMVQNGHYPLDAPQKPKDFSIQNIELFKYLFAVRESQLIKSLLKRMQKKTSQGASIFQVWMKEESDTIQLLARSFGEKFILNQFISIYEKTQDNNIKATLLTLLSLYAWHRIENTLSWYLIEGILSREEGALVGDYIRAICSALGPNINNITEAFGFPQHALQAPIAAQWQKFNEYDNKGEVSSNNKFW</sequence>
<keyword evidence="5 10" id="KW-0274">FAD</keyword>
<accession>A0A6B2KZJ1</accession>
<evidence type="ECO:0000256" key="7">
    <source>
        <dbReference type="ARBA" id="ARBA00023002"/>
    </source>
</evidence>
<dbReference type="Gene3D" id="2.40.110.10">
    <property type="entry name" value="Butyryl-CoA Dehydrogenase, subunit A, domain 2"/>
    <property type="match status" value="1"/>
</dbReference>
<dbReference type="InterPro" id="IPR055060">
    <property type="entry name" value="ACOX_C_alpha1"/>
</dbReference>
<dbReference type="Pfam" id="PF02770">
    <property type="entry name" value="Acyl-CoA_dh_M"/>
    <property type="match status" value="1"/>
</dbReference>
<reference evidence="16" key="1">
    <citation type="journal article" date="2020" name="J. Eukaryot. Microbiol.">
        <title>De novo Sequencing, Assembly and Annotation of the Transcriptome for the Free-Living Testate Amoeba Arcella intermedia.</title>
        <authorList>
            <person name="Ribeiro G.M."/>
            <person name="Porfirio-Sousa A.L."/>
            <person name="Maurer-Alcala X.X."/>
            <person name="Katz L.A."/>
            <person name="Lahr D.J.G."/>
        </authorList>
    </citation>
    <scope>NUCLEOTIDE SEQUENCE</scope>
</reference>
<evidence type="ECO:0000256" key="5">
    <source>
        <dbReference type="ARBA" id="ARBA00022827"/>
    </source>
</evidence>
<keyword evidence="4 10" id="KW-0285">Flavoprotein</keyword>
<dbReference type="SUPFAM" id="SSF56645">
    <property type="entry name" value="Acyl-CoA dehydrogenase NM domain-like"/>
    <property type="match status" value="1"/>
</dbReference>
<dbReference type="PANTHER" id="PTHR10909">
    <property type="entry name" value="ELECTRON TRANSPORT OXIDOREDUCTASE"/>
    <property type="match status" value="1"/>
</dbReference>
<dbReference type="FunFam" id="1.20.140.10:FF:000010">
    <property type="entry name" value="Acyl-coenzyme A oxidase"/>
    <property type="match status" value="1"/>
</dbReference>
<comment type="subcellular location">
    <subcellularLocation>
        <location evidence="2">Peroxisome</location>
    </subcellularLocation>
</comment>
<evidence type="ECO:0000256" key="3">
    <source>
        <dbReference type="ARBA" id="ARBA00006288"/>
    </source>
</evidence>
<dbReference type="InterPro" id="IPR036250">
    <property type="entry name" value="AcylCo_DH-like_C"/>
</dbReference>
<dbReference type="GO" id="GO:0003997">
    <property type="term" value="F:acyl-CoA oxidase activity"/>
    <property type="evidence" value="ECO:0007669"/>
    <property type="project" value="InterPro"/>
</dbReference>
<dbReference type="Pfam" id="PF22924">
    <property type="entry name" value="ACOX_C_alpha1"/>
    <property type="match status" value="1"/>
</dbReference>
<dbReference type="InterPro" id="IPR002655">
    <property type="entry name" value="Acyl-CoA_oxidase_C"/>
</dbReference>